<dbReference type="EMBL" id="KB822722">
    <property type="protein sequence ID" value="ETN38802.1"/>
    <property type="molecule type" value="Genomic_DNA"/>
</dbReference>
<evidence type="ECO:0000313" key="4">
    <source>
        <dbReference type="EMBL" id="ETN38802.1"/>
    </source>
</evidence>
<dbReference type="InterPro" id="IPR013154">
    <property type="entry name" value="ADH-like_N"/>
</dbReference>
<accession>W2RQR5</accession>
<keyword evidence="5" id="KW-1185">Reference proteome</keyword>
<dbReference type="Pfam" id="PF08240">
    <property type="entry name" value="ADH_N"/>
    <property type="match status" value="1"/>
</dbReference>
<dbReference type="SUPFAM" id="SSF50129">
    <property type="entry name" value="GroES-like"/>
    <property type="match status" value="1"/>
</dbReference>
<dbReference type="PANTHER" id="PTHR45348">
    <property type="entry name" value="HYPOTHETICAL OXIDOREDUCTASE (EUROFUNG)"/>
    <property type="match status" value="1"/>
</dbReference>
<dbReference type="HOGENOM" id="CLU_026673_16_5_1"/>
<comment type="similarity">
    <text evidence="1">Belongs to the zinc-containing alcohol dehydrogenase family.</text>
</comment>
<dbReference type="GeneID" id="19974180"/>
<protein>
    <recommendedName>
        <fullName evidence="3">Enoyl reductase (ER) domain-containing protein</fullName>
    </recommendedName>
</protein>
<dbReference type="SMART" id="SM00829">
    <property type="entry name" value="PKS_ER"/>
    <property type="match status" value="1"/>
</dbReference>
<dbReference type="InterPro" id="IPR020843">
    <property type="entry name" value="ER"/>
</dbReference>
<evidence type="ECO:0000256" key="2">
    <source>
        <dbReference type="ARBA" id="ARBA00023002"/>
    </source>
</evidence>
<dbReference type="Gene3D" id="3.40.50.720">
    <property type="entry name" value="NAD(P)-binding Rossmann-like Domain"/>
    <property type="match status" value="1"/>
</dbReference>
<dbReference type="Gene3D" id="3.90.180.10">
    <property type="entry name" value="Medium-chain alcohol dehydrogenases, catalytic domain"/>
    <property type="match status" value="1"/>
</dbReference>
<proteinExistence type="inferred from homology"/>
<evidence type="ECO:0000256" key="1">
    <source>
        <dbReference type="ARBA" id="ARBA00008072"/>
    </source>
</evidence>
<dbReference type="CDD" id="cd08249">
    <property type="entry name" value="enoyl_reductase_like"/>
    <property type="match status" value="1"/>
</dbReference>
<dbReference type="SUPFAM" id="SSF51735">
    <property type="entry name" value="NAD(P)-binding Rossmann-fold domains"/>
    <property type="match status" value="1"/>
</dbReference>
<dbReference type="STRING" id="1220924.W2RQR5"/>
<reference evidence="4 5" key="1">
    <citation type="submission" date="2013-03" db="EMBL/GenBank/DDBJ databases">
        <title>The Genome Sequence of Phialophora europaea CBS 101466.</title>
        <authorList>
            <consortium name="The Broad Institute Genomics Platform"/>
            <person name="Cuomo C."/>
            <person name="de Hoog S."/>
            <person name="Gorbushina A."/>
            <person name="Walker B."/>
            <person name="Young S.K."/>
            <person name="Zeng Q."/>
            <person name="Gargeya S."/>
            <person name="Fitzgerald M."/>
            <person name="Haas B."/>
            <person name="Abouelleil A."/>
            <person name="Allen A.W."/>
            <person name="Alvarado L."/>
            <person name="Arachchi H.M."/>
            <person name="Berlin A.M."/>
            <person name="Chapman S.B."/>
            <person name="Gainer-Dewar J."/>
            <person name="Goldberg J."/>
            <person name="Griggs A."/>
            <person name="Gujja S."/>
            <person name="Hansen M."/>
            <person name="Howarth C."/>
            <person name="Imamovic A."/>
            <person name="Ireland A."/>
            <person name="Larimer J."/>
            <person name="McCowan C."/>
            <person name="Murphy C."/>
            <person name="Pearson M."/>
            <person name="Poon T.W."/>
            <person name="Priest M."/>
            <person name="Roberts A."/>
            <person name="Saif S."/>
            <person name="Shea T."/>
            <person name="Sisk P."/>
            <person name="Sykes S."/>
            <person name="Wortman J."/>
            <person name="Nusbaum C."/>
            <person name="Birren B."/>
        </authorList>
    </citation>
    <scope>NUCLEOTIDE SEQUENCE [LARGE SCALE GENOMIC DNA]</scope>
    <source>
        <strain evidence="4 5">CBS 101466</strain>
    </source>
</reference>
<dbReference type="Proteomes" id="UP000030752">
    <property type="component" value="Unassembled WGS sequence"/>
</dbReference>
<feature type="domain" description="Enoyl reductase (ER)" evidence="3">
    <location>
        <begin position="14"/>
        <end position="347"/>
    </location>
</feature>
<dbReference type="GO" id="GO:0016651">
    <property type="term" value="F:oxidoreductase activity, acting on NAD(P)H"/>
    <property type="evidence" value="ECO:0007669"/>
    <property type="project" value="InterPro"/>
</dbReference>
<evidence type="ECO:0000259" key="3">
    <source>
        <dbReference type="SMART" id="SM00829"/>
    </source>
</evidence>
<organism evidence="4 5">
    <name type="scientific">Cyphellophora europaea (strain CBS 101466)</name>
    <name type="common">Phialophora europaea</name>
    <dbReference type="NCBI Taxonomy" id="1220924"/>
    <lineage>
        <taxon>Eukaryota</taxon>
        <taxon>Fungi</taxon>
        <taxon>Dikarya</taxon>
        <taxon>Ascomycota</taxon>
        <taxon>Pezizomycotina</taxon>
        <taxon>Eurotiomycetes</taxon>
        <taxon>Chaetothyriomycetidae</taxon>
        <taxon>Chaetothyriales</taxon>
        <taxon>Cyphellophoraceae</taxon>
        <taxon>Cyphellophora</taxon>
    </lineage>
</organism>
<sequence>MVSENRAAFLVERGESLQVGPAPVTNPGPNQVLVRNRAIAINPVDWMMRDQGVFPGELPDILGCDLAGDIVEVGTDVKGLKVGQRVLGHALRIGTGNIAHSAFQEYTVVEAQATTPLPDSISYEAASVLPLSLSTAAQGLYSKAHLALPLPSHSPDMTGKTILVWGGSGSVGAATVQLASASGLTVISTSSPKNFDFVKGLGAKEVFDYNKSSVVADVVSALQGQDLVGAFDGMLLYCSSAQPLTCNAGTGSKDSAEAVAQVMSQLGGGKIASALNTAEAPHVAATMGEYFQDHLTRTQYHDFLPRALETGQLKPAPPARVVGRGLEALDAAATELSKGVSATKLVVTL</sequence>
<dbReference type="InterPro" id="IPR047122">
    <property type="entry name" value="Trans-enoyl_RdTase-like"/>
</dbReference>
<evidence type="ECO:0000313" key="5">
    <source>
        <dbReference type="Proteomes" id="UP000030752"/>
    </source>
</evidence>
<dbReference type="VEuPathDB" id="FungiDB:HMPREF1541_06841"/>
<dbReference type="OrthoDB" id="48317at2759"/>
<dbReference type="eggNOG" id="KOG1198">
    <property type="taxonomic scope" value="Eukaryota"/>
</dbReference>
<dbReference type="PANTHER" id="PTHR45348:SF2">
    <property type="entry name" value="ZINC-TYPE ALCOHOL DEHYDROGENASE-LIKE PROTEIN C2E1P3.01"/>
    <property type="match status" value="1"/>
</dbReference>
<keyword evidence="2" id="KW-0560">Oxidoreductase</keyword>
<dbReference type="InterPro" id="IPR011032">
    <property type="entry name" value="GroES-like_sf"/>
</dbReference>
<gene>
    <name evidence="4" type="ORF">HMPREF1541_06841</name>
</gene>
<dbReference type="InterPro" id="IPR036291">
    <property type="entry name" value="NAD(P)-bd_dom_sf"/>
</dbReference>
<dbReference type="InParanoid" id="W2RQR5"/>
<dbReference type="RefSeq" id="XP_008719391.1">
    <property type="nucleotide sequence ID" value="XM_008721169.1"/>
</dbReference>
<dbReference type="AlphaFoldDB" id="W2RQR5"/>
<name>W2RQR5_CYPE1</name>